<keyword evidence="3" id="KW-1185">Reference proteome</keyword>
<protein>
    <recommendedName>
        <fullName evidence="4">Hydrophobin</fullName>
    </recommendedName>
</protein>
<reference evidence="3" key="2">
    <citation type="submission" date="2015-01" db="EMBL/GenBank/DDBJ databases">
        <title>Evolutionary Origins and Diversification of the Mycorrhizal Mutualists.</title>
        <authorList>
            <consortium name="DOE Joint Genome Institute"/>
            <consortium name="Mycorrhizal Genomics Consortium"/>
            <person name="Kohler A."/>
            <person name="Kuo A."/>
            <person name="Nagy L.G."/>
            <person name="Floudas D."/>
            <person name="Copeland A."/>
            <person name="Barry K.W."/>
            <person name="Cichocki N."/>
            <person name="Veneault-Fourrey C."/>
            <person name="LaButti K."/>
            <person name="Lindquist E.A."/>
            <person name="Lipzen A."/>
            <person name="Lundell T."/>
            <person name="Morin E."/>
            <person name="Murat C."/>
            <person name="Riley R."/>
            <person name="Ohm R."/>
            <person name="Sun H."/>
            <person name="Tunlid A."/>
            <person name="Henrissat B."/>
            <person name="Grigoriev I.V."/>
            <person name="Hibbett D.S."/>
            <person name="Martin F."/>
        </authorList>
    </citation>
    <scope>NUCLEOTIDE SEQUENCE [LARGE SCALE GENOMIC DNA]</scope>
    <source>
        <strain evidence="3">F 1598</strain>
    </source>
</reference>
<proteinExistence type="predicted"/>
<reference evidence="2 3" key="1">
    <citation type="submission" date="2014-04" db="EMBL/GenBank/DDBJ databases">
        <authorList>
            <consortium name="DOE Joint Genome Institute"/>
            <person name="Kuo A."/>
            <person name="Tarkka M."/>
            <person name="Buscot F."/>
            <person name="Kohler A."/>
            <person name="Nagy L.G."/>
            <person name="Floudas D."/>
            <person name="Copeland A."/>
            <person name="Barry K.W."/>
            <person name="Cichocki N."/>
            <person name="Veneault-Fourrey C."/>
            <person name="LaButti K."/>
            <person name="Lindquist E.A."/>
            <person name="Lipzen A."/>
            <person name="Lundell T."/>
            <person name="Morin E."/>
            <person name="Murat C."/>
            <person name="Sun H."/>
            <person name="Tunlid A."/>
            <person name="Henrissat B."/>
            <person name="Grigoriev I.V."/>
            <person name="Hibbett D.S."/>
            <person name="Martin F."/>
            <person name="Nordberg H.P."/>
            <person name="Cantor M.N."/>
            <person name="Hua S.X."/>
        </authorList>
    </citation>
    <scope>NUCLEOTIDE SEQUENCE [LARGE SCALE GENOMIC DNA]</scope>
    <source>
        <strain evidence="2 3">F 1598</strain>
    </source>
</reference>
<feature type="chain" id="PRO_5002176165" description="Hydrophobin" evidence="1">
    <location>
        <begin position="21"/>
        <end position="158"/>
    </location>
</feature>
<dbReference type="HOGENOM" id="CLU_1670043_0_0_1"/>
<keyword evidence="1" id="KW-0732">Signal</keyword>
<evidence type="ECO:0000313" key="2">
    <source>
        <dbReference type="EMBL" id="KIM92322.1"/>
    </source>
</evidence>
<dbReference type="AlphaFoldDB" id="A0A0C3CRM6"/>
<dbReference type="InParanoid" id="A0A0C3CRM6"/>
<accession>A0A0C3CRM6</accession>
<name>A0A0C3CRM6_PILCF</name>
<gene>
    <name evidence="2" type="ORF">PILCRDRAFT_810362</name>
</gene>
<feature type="signal peptide" evidence="1">
    <location>
        <begin position="1"/>
        <end position="20"/>
    </location>
</feature>
<evidence type="ECO:0000256" key="1">
    <source>
        <dbReference type="SAM" id="SignalP"/>
    </source>
</evidence>
<organism evidence="2 3">
    <name type="scientific">Piloderma croceum (strain F 1598)</name>
    <dbReference type="NCBI Taxonomy" id="765440"/>
    <lineage>
        <taxon>Eukaryota</taxon>
        <taxon>Fungi</taxon>
        <taxon>Dikarya</taxon>
        <taxon>Basidiomycota</taxon>
        <taxon>Agaricomycotina</taxon>
        <taxon>Agaricomycetes</taxon>
        <taxon>Agaricomycetidae</taxon>
        <taxon>Atheliales</taxon>
        <taxon>Atheliaceae</taxon>
        <taxon>Piloderma</taxon>
    </lineage>
</organism>
<evidence type="ECO:0000313" key="3">
    <source>
        <dbReference type="Proteomes" id="UP000054166"/>
    </source>
</evidence>
<dbReference type="EMBL" id="KN832970">
    <property type="protein sequence ID" value="KIM92322.1"/>
    <property type="molecule type" value="Genomic_DNA"/>
</dbReference>
<dbReference type="Proteomes" id="UP000054166">
    <property type="component" value="Unassembled WGS sequence"/>
</dbReference>
<evidence type="ECO:0008006" key="4">
    <source>
        <dbReference type="Google" id="ProtNLM"/>
    </source>
</evidence>
<sequence length="158" mass="15659">MRSSILMSAVVVSNIFAVFGTPIAAQSNPSSTNAAPTGTATPGAFSDSSVQFPFACIASSIQSSIGAGLGQGATQQDAANNAQNNCGTDCDNVQCVRDGCVSGALGGLDGLLALFYGVANGADPDAADNSLNAAHANCTSSATDTQDLCATYFTQCSS</sequence>